<protein>
    <submittedName>
        <fullName evidence="2">Uncharacterized protein</fullName>
    </submittedName>
</protein>
<proteinExistence type="predicted"/>
<dbReference type="EMBL" id="SNRW01001062">
    <property type="protein sequence ID" value="KAA6397968.1"/>
    <property type="molecule type" value="Genomic_DNA"/>
</dbReference>
<sequence>MSKENSNFRKVSTRKKGPFHTAPQERIEELLLGQAAEVDSWDIANKLGKLTENILSNLVRKVIDELKKGGLLILHSNTIAKMCHASEAIVSRINHEDETKTNEIKDIKAGRGQRKFNIVICYLRVDRLQSFINCRTPFNCKIVVQY</sequence>
<gene>
    <name evidence="2" type="ORF">EZS28_006506</name>
</gene>
<feature type="region of interest" description="Disordered" evidence="1">
    <location>
        <begin position="1"/>
        <end position="21"/>
    </location>
</feature>
<evidence type="ECO:0000256" key="1">
    <source>
        <dbReference type="SAM" id="MobiDB-lite"/>
    </source>
</evidence>
<name>A0A5J4WSQ2_9EUKA</name>
<dbReference type="Proteomes" id="UP000324800">
    <property type="component" value="Unassembled WGS sequence"/>
</dbReference>
<dbReference type="AlphaFoldDB" id="A0A5J4WSQ2"/>
<evidence type="ECO:0000313" key="2">
    <source>
        <dbReference type="EMBL" id="KAA6397968.1"/>
    </source>
</evidence>
<reference evidence="2 3" key="1">
    <citation type="submission" date="2019-03" db="EMBL/GenBank/DDBJ databases">
        <title>Single cell metagenomics reveals metabolic interactions within the superorganism composed of flagellate Streblomastix strix and complex community of Bacteroidetes bacteria on its surface.</title>
        <authorList>
            <person name="Treitli S.C."/>
            <person name="Kolisko M."/>
            <person name="Husnik F."/>
            <person name="Keeling P."/>
            <person name="Hampl V."/>
        </authorList>
    </citation>
    <scope>NUCLEOTIDE SEQUENCE [LARGE SCALE GENOMIC DNA]</scope>
    <source>
        <strain evidence="2">ST1C</strain>
    </source>
</reference>
<organism evidence="2 3">
    <name type="scientific">Streblomastix strix</name>
    <dbReference type="NCBI Taxonomy" id="222440"/>
    <lineage>
        <taxon>Eukaryota</taxon>
        <taxon>Metamonada</taxon>
        <taxon>Preaxostyla</taxon>
        <taxon>Oxymonadida</taxon>
        <taxon>Streblomastigidae</taxon>
        <taxon>Streblomastix</taxon>
    </lineage>
</organism>
<evidence type="ECO:0000313" key="3">
    <source>
        <dbReference type="Proteomes" id="UP000324800"/>
    </source>
</evidence>
<comment type="caution">
    <text evidence="2">The sequence shown here is derived from an EMBL/GenBank/DDBJ whole genome shotgun (WGS) entry which is preliminary data.</text>
</comment>
<accession>A0A5J4WSQ2</accession>